<sequence length="298" mass="33419">MSSHTSTSPTKDAGDPEWTIDNTKLFSFNPQGLEVDDEGQDVDVEKVLLTDRQYRQHSIWRHILDGDLAKAPVKDAEHVLDLGTGSGIWAMEFAKEHPNSKVVGIDLTKPTPHGIPSNCTFEQRDFMDPWTGPQNFDYIHGRLIFVAQSNPRQLLKNAYDALSPGGYLEFHDLYGIPLAPDSSLSGRFAEQFFFEAACALRNLGVGGLALPKFADWMRELGFVDVVEEQRALPLNSWPKGRYKQIGAMQVENLRVGFPGIYTRMLIQGLGWSPEKTAEAIERVVREVTDKSLHAYFPV</sequence>
<dbReference type="eggNOG" id="ENOG502QSKG">
    <property type="taxonomic scope" value="Eukaryota"/>
</dbReference>
<dbReference type="EMBL" id="KB705480">
    <property type="protein sequence ID" value="EMR72239.1"/>
    <property type="molecule type" value="Genomic_DNA"/>
</dbReference>
<proteinExistence type="inferred from homology"/>
<dbReference type="CDD" id="cd02440">
    <property type="entry name" value="AdoMet_MTases"/>
    <property type="match status" value="1"/>
</dbReference>
<name>M7T025_EUTLA</name>
<dbReference type="PANTHER" id="PTHR43591:SF102">
    <property type="entry name" value="S-ADENOSYL-L-METHIONINE-DEPENDENT METHYLTRANSFERASE"/>
    <property type="match status" value="1"/>
</dbReference>
<gene>
    <name evidence="2" type="ORF">UCREL1_714</name>
</gene>
<accession>M7T025</accession>
<dbReference type="KEGG" id="ela:UCREL1_714"/>
<comment type="similarity">
    <text evidence="1">Belongs to the methyltransferase superfamily. LaeA methyltransferase family.</text>
</comment>
<dbReference type="OrthoDB" id="2013972at2759"/>
<keyword evidence="3" id="KW-1185">Reference proteome</keyword>
<dbReference type="Gene3D" id="3.40.50.150">
    <property type="entry name" value="Vaccinia Virus protein VP39"/>
    <property type="match status" value="1"/>
</dbReference>
<dbReference type="SUPFAM" id="SSF53335">
    <property type="entry name" value="S-adenosyl-L-methionine-dependent methyltransferases"/>
    <property type="match status" value="1"/>
</dbReference>
<dbReference type="GO" id="GO:0008168">
    <property type="term" value="F:methyltransferase activity"/>
    <property type="evidence" value="ECO:0007669"/>
    <property type="project" value="UniProtKB-KW"/>
</dbReference>
<keyword evidence="2" id="KW-0808">Transferase</keyword>
<keyword evidence="2" id="KW-0489">Methyltransferase</keyword>
<dbReference type="InterPro" id="IPR029063">
    <property type="entry name" value="SAM-dependent_MTases_sf"/>
</dbReference>
<dbReference type="PANTHER" id="PTHR43591">
    <property type="entry name" value="METHYLTRANSFERASE"/>
    <property type="match status" value="1"/>
</dbReference>
<dbReference type="Proteomes" id="UP000012174">
    <property type="component" value="Unassembled WGS sequence"/>
</dbReference>
<evidence type="ECO:0000313" key="2">
    <source>
        <dbReference type="EMBL" id="EMR72239.1"/>
    </source>
</evidence>
<evidence type="ECO:0000313" key="3">
    <source>
        <dbReference type="Proteomes" id="UP000012174"/>
    </source>
</evidence>
<dbReference type="Pfam" id="PF13489">
    <property type="entry name" value="Methyltransf_23"/>
    <property type="match status" value="1"/>
</dbReference>
<dbReference type="OMA" id="HERLDHQ"/>
<protein>
    <submittedName>
        <fullName evidence="2">Putative methyltransferase domain-containing protein</fullName>
    </submittedName>
</protein>
<evidence type="ECO:0000256" key="1">
    <source>
        <dbReference type="ARBA" id="ARBA00038158"/>
    </source>
</evidence>
<dbReference type="AlphaFoldDB" id="M7T025"/>
<organism evidence="2 3">
    <name type="scientific">Eutypa lata (strain UCR-EL1)</name>
    <name type="common">Grapevine dieback disease fungus</name>
    <name type="synonym">Eutypa armeniacae</name>
    <dbReference type="NCBI Taxonomy" id="1287681"/>
    <lineage>
        <taxon>Eukaryota</taxon>
        <taxon>Fungi</taxon>
        <taxon>Dikarya</taxon>
        <taxon>Ascomycota</taxon>
        <taxon>Pezizomycotina</taxon>
        <taxon>Sordariomycetes</taxon>
        <taxon>Xylariomycetidae</taxon>
        <taxon>Xylariales</taxon>
        <taxon>Diatrypaceae</taxon>
        <taxon>Eutypa</taxon>
    </lineage>
</organism>
<dbReference type="HOGENOM" id="CLU_010595_2_3_1"/>
<reference evidence="3" key="1">
    <citation type="journal article" date="2013" name="Genome Announc.">
        <title>Draft genome sequence of the grapevine dieback fungus Eutypa lata UCR-EL1.</title>
        <authorList>
            <person name="Blanco-Ulate B."/>
            <person name="Rolshausen P.E."/>
            <person name="Cantu D."/>
        </authorList>
    </citation>
    <scope>NUCLEOTIDE SEQUENCE [LARGE SCALE GENOMIC DNA]</scope>
    <source>
        <strain evidence="3">UCR-EL1</strain>
    </source>
</reference>
<dbReference type="GO" id="GO:0032259">
    <property type="term" value="P:methylation"/>
    <property type="evidence" value="ECO:0007669"/>
    <property type="project" value="UniProtKB-KW"/>
</dbReference>